<dbReference type="InterPro" id="IPR032319">
    <property type="entry name" value="CLP1_P"/>
</dbReference>
<dbReference type="Pfam" id="PF16575">
    <property type="entry name" value="CLP1_P"/>
    <property type="match status" value="1"/>
</dbReference>
<keyword evidence="7" id="KW-0067">ATP-binding</keyword>
<comment type="similarity">
    <text evidence="1">Belongs to the Clp1 family. NOL9/GRC3 subfamily.</text>
</comment>
<dbReference type="SUPFAM" id="SSF52540">
    <property type="entry name" value="P-loop containing nucleoside triphosphate hydrolases"/>
    <property type="match status" value="1"/>
</dbReference>
<accession>A0A1B2JIY3</accession>
<dbReference type="Gene3D" id="3.40.50.300">
    <property type="entry name" value="P-loop containing nucleotide triphosphate hydrolases"/>
    <property type="match status" value="1"/>
</dbReference>
<dbReference type="InterPro" id="IPR045116">
    <property type="entry name" value="Clp1/Grc3"/>
</dbReference>
<evidence type="ECO:0000256" key="3">
    <source>
        <dbReference type="ARBA" id="ARBA00019824"/>
    </source>
</evidence>
<dbReference type="Proteomes" id="UP000094565">
    <property type="component" value="Chromosome 4"/>
</dbReference>
<dbReference type="InterPro" id="IPR027417">
    <property type="entry name" value="P-loop_NTPase"/>
</dbReference>
<dbReference type="GO" id="GO:0000448">
    <property type="term" value="P:cleavage in ITS2 between 5.8S rRNA and LSU-rRNA of tricistronic rRNA transcript (SSU-rRNA, 5.8S rRNA, LSU-rRNA)"/>
    <property type="evidence" value="ECO:0007669"/>
    <property type="project" value="TreeGrafter"/>
</dbReference>
<dbReference type="GO" id="GO:0005634">
    <property type="term" value="C:nucleus"/>
    <property type="evidence" value="ECO:0007669"/>
    <property type="project" value="TreeGrafter"/>
</dbReference>
<keyword evidence="5" id="KW-0547">Nucleotide-binding</keyword>
<keyword evidence="6" id="KW-0418">Kinase</keyword>
<keyword evidence="11" id="KW-1185">Reference proteome</keyword>
<evidence type="ECO:0000256" key="8">
    <source>
        <dbReference type="SAM" id="MobiDB-lite"/>
    </source>
</evidence>
<sequence>MGSKSSAFAALNHPTPTSRDDTPDLELNDSADVGGEEVTNGFGREPDMSSQFQIQEFLETSAPEPLDTSNFTVTEENVVFGETYVRVSLKEEEYLLIGGQYELSVQKGVVMLDGVLMDSENNPVNVVAPMFKAVPVIRSVSSDDGSSVLPQNFQSVILIRDYSTGLQNVGDLLPPLKNMFSFVSSDPKKPLPPYEAKFYGYTFTPVLPPQKSRTSGTLISDQWKLAMNTVTERSRILVIGTKNSGKSTFVTNLINQLLQTTTVNVMDIDPGQPEFSSQDCISLSEVDSPIFGMNMHQYNLLVEHYTGFSSPSRQPTRYIAAMKALTNYYWTHLHKKNLPLLINTPGWIKGFGIELLKDMCSFIKPTQVIFLTYPDSDEENELMNSLRTESFLKITGVHNYNAAKSLPSHLRSLRILQYFHQISPLPRYNFTPLLHKAPYRVPFSDNSSIDSVTISFVTILDAYELHHDDIPGALDGCVVAVYSVPTTKAQDLFSSGNVSMTKNLPNYVSDSVFSTVFHDLYDSESCHFFGHALIHSVDLVRKVFNVYMPKNSTPTGLSDQTLIFIRGRTEIPIGEIAPKLICDQTDVARRNGKIIAAPYVTFHKRMGKGSKELRFRRNILRNSHGAK</sequence>
<gene>
    <name evidence="10" type="primary">GRC3</name>
    <name evidence="10" type="ORF">ATY40_BA7504930</name>
</gene>
<evidence type="ECO:0000259" key="9">
    <source>
        <dbReference type="Pfam" id="PF16575"/>
    </source>
</evidence>
<protein>
    <recommendedName>
        <fullName evidence="3">Polynucleotide 5'-hydroxyl-kinase GRC3</fullName>
    </recommendedName>
    <alternativeName>
        <fullName evidence="2">Polynucleotide 5'-hydroxyl-kinase grc3</fullName>
    </alternativeName>
</protein>
<evidence type="ECO:0000256" key="6">
    <source>
        <dbReference type="ARBA" id="ARBA00022777"/>
    </source>
</evidence>
<dbReference type="GO" id="GO:0005524">
    <property type="term" value="F:ATP binding"/>
    <property type="evidence" value="ECO:0007669"/>
    <property type="project" value="UniProtKB-KW"/>
</dbReference>
<dbReference type="AlphaFoldDB" id="A0A1B2JIY3"/>
<dbReference type="PANTHER" id="PTHR12755">
    <property type="entry name" value="CLEAVAGE/POLYADENYLATION FACTOR IA SUBUNIT CLP1P"/>
    <property type="match status" value="1"/>
</dbReference>
<dbReference type="EMBL" id="CP014587">
    <property type="protein sequence ID" value="ANZ77933.1"/>
    <property type="molecule type" value="Genomic_DNA"/>
</dbReference>
<feature type="domain" description="Clp1 P-loop" evidence="9">
    <location>
        <begin position="240"/>
        <end position="421"/>
    </location>
</feature>
<evidence type="ECO:0000256" key="2">
    <source>
        <dbReference type="ARBA" id="ARBA00018706"/>
    </source>
</evidence>
<evidence type="ECO:0000313" key="10">
    <source>
        <dbReference type="EMBL" id="ANZ77933.1"/>
    </source>
</evidence>
<evidence type="ECO:0000256" key="7">
    <source>
        <dbReference type="ARBA" id="ARBA00022840"/>
    </source>
</evidence>
<feature type="region of interest" description="Disordered" evidence="8">
    <location>
        <begin position="1"/>
        <end position="46"/>
    </location>
</feature>
<evidence type="ECO:0000256" key="4">
    <source>
        <dbReference type="ARBA" id="ARBA00022679"/>
    </source>
</evidence>
<evidence type="ECO:0000256" key="5">
    <source>
        <dbReference type="ARBA" id="ARBA00022741"/>
    </source>
</evidence>
<keyword evidence="4" id="KW-0808">Transferase</keyword>
<name>A0A1B2JIY3_PICPA</name>
<dbReference type="PANTHER" id="PTHR12755:SF3">
    <property type="entry name" value="POLYNUCLEOTIDE 5'-HYDROXYL-KINASE NOL9"/>
    <property type="match status" value="1"/>
</dbReference>
<proteinExistence type="inferred from homology"/>
<evidence type="ECO:0000313" key="11">
    <source>
        <dbReference type="Proteomes" id="UP000094565"/>
    </source>
</evidence>
<organism evidence="10 11">
    <name type="scientific">Komagataella pastoris</name>
    <name type="common">Yeast</name>
    <name type="synonym">Pichia pastoris</name>
    <dbReference type="NCBI Taxonomy" id="4922"/>
    <lineage>
        <taxon>Eukaryota</taxon>
        <taxon>Fungi</taxon>
        <taxon>Dikarya</taxon>
        <taxon>Ascomycota</taxon>
        <taxon>Saccharomycotina</taxon>
        <taxon>Pichiomycetes</taxon>
        <taxon>Pichiales</taxon>
        <taxon>Pichiaceae</taxon>
        <taxon>Komagataella</taxon>
    </lineage>
</organism>
<reference evidence="10 11" key="1">
    <citation type="submission" date="2016-02" db="EMBL/GenBank/DDBJ databases">
        <title>Comparative genomic and transcriptomic foundation for Pichia pastoris.</title>
        <authorList>
            <person name="Love K.R."/>
            <person name="Shah K.A."/>
            <person name="Whittaker C.A."/>
            <person name="Wu J."/>
            <person name="Bartlett M.C."/>
            <person name="Ma D."/>
            <person name="Leeson R.L."/>
            <person name="Priest M."/>
            <person name="Young S.K."/>
            <person name="Love J.C."/>
        </authorList>
    </citation>
    <scope>NUCLEOTIDE SEQUENCE [LARGE SCALE GENOMIC DNA]</scope>
    <source>
        <strain evidence="10 11">ATCC 28485</strain>
    </source>
</reference>
<evidence type="ECO:0000256" key="1">
    <source>
        <dbReference type="ARBA" id="ARBA00011003"/>
    </source>
</evidence>
<dbReference type="OrthoDB" id="4054781at2759"/>
<dbReference type="GO" id="GO:0051731">
    <property type="term" value="F:polynucleotide 5'-hydroxyl-kinase activity"/>
    <property type="evidence" value="ECO:0007669"/>
    <property type="project" value="InterPro"/>
</dbReference>